<name>A0AAV4QQM4_CAEEX</name>
<comment type="caution">
    <text evidence="1">The sequence shown here is derived from an EMBL/GenBank/DDBJ whole genome shotgun (WGS) entry which is preliminary data.</text>
</comment>
<gene>
    <name evidence="1" type="ORF">CEXT_175261</name>
</gene>
<keyword evidence="2" id="KW-1185">Reference proteome</keyword>
<dbReference type="Proteomes" id="UP001054945">
    <property type="component" value="Unassembled WGS sequence"/>
</dbReference>
<evidence type="ECO:0000313" key="1">
    <source>
        <dbReference type="EMBL" id="GIY10391.1"/>
    </source>
</evidence>
<protein>
    <submittedName>
        <fullName evidence="1">Uncharacterized protein</fullName>
    </submittedName>
</protein>
<dbReference type="EMBL" id="BPLR01006515">
    <property type="protein sequence ID" value="GIY10391.1"/>
    <property type="molecule type" value="Genomic_DNA"/>
</dbReference>
<proteinExistence type="predicted"/>
<organism evidence="1 2">
    <name type="scientific">Caerostris extrusa</name>
    <name type="common">Bark spider</name>
    <name type="synonym">Caerostris bankana</name>
    <dbReference type="NCBI Taxonomy" id="172846"/>
    <lineage>
        <taxon>Eukaryota</taxon>
        <taxon>Metazoa</taxon>
        <taxon>Ecdysozoa</taxon>
        <taxon>Arthropoda</taxon>
        <taxon>Chelicerata</taxon>
        <taxon>Arachnida</taxon>
        <taxon>Araneae</taxon>
        <taxon>Araneomorphae</taxon>
        <taxon>Entelegynae</taxon>
        <taxon>Araneoidea</taxon>
        <taxon>Araneidae</taxon>
        <taxon>Caerostris</taxon>
    </lineage>
</organism>
<sequence>MRSQSKSRLKKREHNWIFTTTVPWPHGMLCVAFRLPHTRLPLADDVKSIQYTPLLLADEGQENNGDQSHFVFGLSRVLDVEEKIISQTQT</sequence>
<accession>A0AAV4QQM4</accession>
<reference evidence="1 2" key="1">
    <citation type="submission" date="2021-06" db="EMBL/GenBank/DDBJ databases">
        <title>Caerostris extrusa draft genome.</title>
        <authorList>
            <person name="Kono N."/>
            <person name="Arakawa K."/>
        </authorList>
    </citation>
    <scope>NUCLEOTIDE SEQUENCE [LARGE SCALE GENOMIC DNA]</scope>
</reference>
<evidence type="ECO:0000313" key="2">
    <source>
        <dbReference type="Proteomes" id="UP001054945"/>
    </source>
</evidence>
<dbReference type="AlphaFoldDB" id="A0AAV4QQM4"/>